<keyword evidence="8" id="KW-1185">Reference proteome</keyword>
<evidence type="ECO:0000256" key="4">
    <source>
        <dbReference type="ARBA" id="ARBA00023136"/>
    </source>
</evidence>
<dbReference type="PANTHER" id="PTHR15937:SF3">
    <property type="entry name" value="TRANSMEMBRANE 7 SUPERFAMILY MEMBER 3"/>
    <property type="match status" value="1"/>
</dbReference>
<dbReference type="GO" id="GO:0043069">
    <property type="term" value="P:negative regulation of programmed cell death"/>
    <property type="evidence" value="ECO:0000318"/>
    <property type="project" value="GO_Central"/>
</dbReference>
<evidence type="ECO:0000256" key="2">
    <source>
        <dbReference type="ARBA" id="ARBA00022692"/>
    </source>
</evidence>
<evidence type="ECO:0000256" key="5">
    <source>
        <dbReference type="SAM" id="Phobius"/>
    </source>
</evidence>
<dbReference type="PANTHER" id="PTHR15937">
    <property type="entry name" value="TRANSMEMBRANE 7 SUPERFAMILY MEMBER 3"/>
    <property type="match status" value="1"/>
</dbReference>
<evidence type="ECO:0000256" key="3">
    <source>
        <dbReference type="ARBA" id="ARBA00022989"/>
    </source>
</evidence>
<dbReference type="OrthoDB" id="5967337at2759"/>
<feature type="domain" description="TM7S3/TM198-like" evidence="6">
    <location>
        <begin position="243"/>
        <end position="446"/>
    </location>
</feature>
<feature type="non-terminal residue" evidence="7">
    <location>
        <position position="1"/>
    </location>
</feature>
<feature type="transmembrane region" description="Helical" evidence="5">
    <location>
        <begin position="239"/>
        <end position="256"/>
    </location>
</feature>
<keyword evidence="3 5" id="KW-1133">Transmembrane helix</keyword>
<dbReference type="EMBL" id="DS469813">
    <property type="protein sequence ID" value="EDO32654.1"/>
    <property type="molecule type" value="Genomic_DNA"/>
</dbReference>
<protein>
    <recommendedName>
        <fullName evidence="6">TM7S3/TM198-like domain-containing protein</fullName>
    </recommendedName>
</protein>
<dbReference type="GO" id="GO:0005886">
    <property type="term" value="C:plasma membrane"/>
    <property type="evidence" value="ECO:0000318"/>
    <property type="project" value="GO_Central"/>
</dbReference>
<keyword evidence="2 5" id="KW-0812">Transmembrane</keyword>
<keyword evidence="4 5" id="KW-0472">Membrane</keyword>
<dbReference type="Pfam" id="PF13886">
    <property type="entry name" value="TM7S3_TM198"/>
    <property type="match status" value="1"/>
</dbReference>
<evidence type="ECO:0000313" key="7">
    <source>
        <dbReference type="EMBL" id="EDO32654.1"/>
    </source>
</evidence>
<dbReference type="STRING" id="45351.A7SUI1"/>
<dbReference type="InterPro" id="IPR042502">
    <property type="entry name" value="TM7SF3"/>
</dbReference>
<dbReference type="KEGG" id="nve:5503788"/>
<feature type="transmembrane region" description="Helical" evidence="5">
    <location>
        <begin position="263"/>
        <end position="282"/>
    </location>
</feature>
<dbReference type="InParanoid" id="A7SUI1"/>
<feature type="transmembrane region" description="Helical" evidence="5">
    <location>
        <begin position="381"/>
        <end position="407"/>
    </location>
</feature>
<dbReference type="PhylomeDB" id="A7SUI1"/>
<feature type="non-terminal residue" evidence="7">
    <location>
        <position position="460"/>
    </location>
</feature>
<organism evidence="7 8">
    <name type="scientific">Nematostella vectensis</name>
    <name type="common">Starlet sea anemone</name>
    <dbReference type="NCBI Taxonomy" id="45351"/>
    <lineage>
        <taxon>Eukaryota</taxon>
        <taxon>Metazoa</taxon>
        <taxon>Cnidaria</taxon>
        <taxon>Anthozoa</taxon>
        <taxon>Hexacorallia</taxon>
        <taxon>Actiniaria</taxon>
        <taxon>Edwardsiidae</taxon>
        <taxon>Nematostella</taxon>
    </lineage>
</organism>
<reference evidence="7 8" key="1">
    <citation type="journal article" date="2007" name="Science">
        <title>Sea anemone genome reveals ancestral eumetazoan gene repertoire and genomic organization.</title>
        <authorList>
            <person name="Putnam N.H."/>
            <person name="Srivastava M."/>
            <person name="Hellsten U."/>
            <person name="Dirks B."/>
            <person name="Chapman J."/>
            <person name="Salamov A."/>
            <person name="Terry A."/>
            <person name="Shapiro H."/>
            <person name="Lindquist E."/>
            <person name="Kapitonov V.V."/>
            <person name="Jurka J."/>
            <person name="Genikhovich G."/>
            <person name="Grigoriev I.V."/>
            <person name="Lucas S.M."/>
            <person name="Steele R.E."/>
            <person name="Finnerty J.R."/>
            <person name="Technau U."/>
            <person name="Martindale M.Q."/>
            <person name="Rokhsar D.S."/>
        </authorList>
    </citation>
    <scope>NUCLEOTIDE SEQUENCE [LARGE SCALE GENOMIC DNA]</scope>
    <source>
        <strain evidence="8">CH2 X CH6</strain>
    </source>
</reference>
<dbReference type="InterPro" id="IPR025256">
    <property type="entry name" value="TM7S3/TM198-like_dom"/>
</dbReference>
<sequence length="460" mass="51341">YIIFQAHSLYRNNLVSKDAGFSHETTDFGQNAAVLLELPYMGQGVAYCPFYVKSNFTETYNLDVISVPYDDGVPFPGGCCLTCNMDVDPNIKLKYTSAKTTLTFSFANVFFRRNDKEPPCDGNTHPNMNPYHFRLKYDIYQMFLPEGDLSEDSLFSYMEKMAYPNVIKTYGTKVSSLQAPSLPLVSFDTLLGQGVIYNIIVHDPTTNKEAAYSPVHTYGCSFTSKIDGCKSIVSTVNKVFAVLGAAVGLVMCFCGHRLFKLSLFLGGLVNFGFIFFLILAEMTSITHLGLMLLSAGIGVFFGLAVFTLWWFTEYTRCCLLTNALFLGFICAGCVLFSPLGESDIWQSDFDYGMVIVCITVVIPFLLLPWPKVLSIVYTSTLSAYGVILGMDVFLHTSLSYILLNIVIRAIETDYSNVIVRRPFQTNDIVLACCWGFLALCGIASQFYTNRNRLDFPKSGY</sequence>
<feature type="transmembrane region" description="Helical" evidence="5">
    <location>
        <begin position="427"/>
        <end position="447"/>
    </location>
</feature>
<dbReference type="Pfam" id="PF25992">
    <property type="entry name" value="Ig_TM7SF3_N"/>
    <property type="match status" value="1"/>
</dbReference>
<dbReference type="OMA" id="VCTWYLQ"/>
<dbReference type="FunCoup" id="A7SUI1">
    <property type="interactions" value="120"/>
</dbReference>
<name>A7SUI1_NEMVE</name>
<proteinExistence type="predicted"/>
<comment type="subcellular location">
    <subcellularLocation>
        <location evidence="1">Membrane</location>
        <topology evidence="1">Multi-pass membrane protein</topology>
    </subcellularLocation>
</comment>
<dbReference type="Proteomes" id="UP000001593">
    <property type="component" value="Unassembled WGS sequence"/>
</dbReference>
<accession>A7SUI1</accession>
<evidence type="ECO:0000313" key="8">
    <source>
        <dbReference type="Proteomes" id="UP000001593"/>
    </source>
</evidence>
<evidence type="ECO:0000256" key="1">
    <source>
        <dbReference type="ARBA" id="ARBA00004141"/>
    </source>
</evidence>
<dbReference type="eggNOG" id="ENOG502QS07">
    <property type="taxonomic scope" value="Eukaryota"/>
</dbReference>
<feature type="transmembrane region" description="Helical" evidence="5">
    <location>
        <begin position="318"/>
        <end position="339"/>
    </location>
</feature>
<dbReference type="HOGENOM" id="CLU_029739_0_0_1"/>
<feature type="transmembrane region" description="Helical" evidence="5">
    <location>
        <begin position="351"/>
        <end position="369"/>
    </location>
</feature>
<dbReference type="AlphaFoldDB" id="A7SUI1"/>
<feature type="transmembrane region" description="Helical" evidence="5">
    <location>
        <begin position="288"/>
        <end position="311"/>
    </location>
</feature>
<gene>
    <name evidence="7" type="ORF">NEMVEDRAFT_v1g11632</name>
</gene>
<evidence type="ECO:0000259" key="6">
    <source>
        <dbReference type="Pfam" id="PF13886"/>
    </source>
</evidence>